<evidence type="ECO:0000313" key="2">
    <source>
        <dbReference type="EMBL" id="PPQ64611.1"/>
    </source>
</evidence>
<dbReference type="EMBL" id="NHYE01005665">
    <property type="protein sequence ID" value="PPQ64611.1"/>
    <property type="molecule type" value="Genomic_DNA"/>
</dbReference>
<accession>A0A409VC34</accession>
<organism evidence="2 3">
    <name type="scientific">Gymnopilus dilepis</name>
    <dbReference type="NCBI Taxonomy" id="231916"/>
    <lineage>
        <taxon>Eukaryota</taxon>
        <taxon>Fungi</taxon>
        <taxon>Dikarya</taxon>
        <taxon>Basidiomycota</taxon>
        <taxon>Agaricomycotina</taxon>
        <taxon>Agaricomycetes</taxon>
        <taxon>Agaricomycetidae</taxon>
        <taxon>Agaricales</taxon>
        <taxon>Agaricineae</taxon>
        <taxon>Hymenogastraceae</taxon>
        <taxon>Gymnopilus</taxon>
    </lineage>
</organism>
<sequence>MTTGVPTSLRAHRKPLTSSQCQKYCLLIVMPMVACGFSLTILTFLTDIENRSASLAYASSSECPLGLLVYVAYMQLRGPSFATGPQSPSVLVLVNRKPSVGRVSLIIQTSS</sequence>
<keyword evidence="3" id="KW-1185">Reference proteome</keyword>
<gene>
    <name evidence="2" type="ORF">CVT26_002009</name>
</gene>
<keyword evidence="1" id="KW-0472">Membrane</keyword>
<dbReference type="AlphaFoldDB" id="A0A409VC34"/>
<reference evidence="2 3" key="1">
    <citation type="journal article" date="2018" name="Evol. Lett.">
        <title>Horizontal gene cluster transfer increased hallucinogenic mushroom diversity.</title>
        <authorList>
            <person name="Reynolds H.T."/>
            <person name="Vijayakumar V."/>
            <person name="Gluck-Thaler E."/>
            <person name="Korotkin H.B."/>
            <person name="Matheny P.B."/>
            <person name="Slot J.C."/>
        </authorList>
    </citation>
    <scope>NUCLEOTIDE SEQUENCE [LARGE SCALE GENOMIC DNA]</scope>
    <source>
        <strain evidence="2 3">SRW20</strain>
    </source>
</reference>
<protein>
    <submittedName>
        <fullName evidence="2">Uncharacterized protein</fullName>
    </submittedName>
</protein>
<proteinExistence type="predicted"/>
<keyword evidence="1" id="KW-0812">Transmembrane</keyword>
<dbReference type="Proteomes" id="UP000284706">
    <property type="component" value="Unassembled WGS sequence"/>
</dbReference>
<keyword evidence="1" id="KW-1133">Transmembrane helix</keyword>
<name>A0A409VC34_9AGAR</name>
<feature type="transmembrane region" description="Helical" evidence="1">
    <location>
        <begin position="24"/>
        <end position="46"/>
    </location>
</feature>
<dbReference type="InParanoid" id="A0A409VC34"/>
<evidence type="ECO:0000313" key="3">
    <source>
        <dbReference type="Proteomes" id="UP000284706"/>
    </source>
</evidence>
<comment type="caution">
    <text evidence="2">The sequence shown here is derived from an EMBL/GenBank/DDBJ whole genome shotgun (WGS) entry which is preliminary data.</text>
</comment>
<evidence type="ECO:0000256" key="1">
    <source>
        <dbReference type="SAM" id="Phobius"/>
    </source>
</evidence>